<proteinExistence type="predicted"/>
<evidence type="ECO:0000313" key="2">
    <source>
        <dbReference type="EMBL" id="CEF96484.1"/>
    </source>
</evidence>
<dbReference type="AlphaFoldDB" id="A0A090M3A9"/>
<evidence type="ECO:0000256" key="1">
    <source>
        <dbReference type="SAM" id="MobiDB-lite"/>
    </source>
</evidence>
<organism evidence="2 3">
    <name type="scientific">Ostreococcus tauri</name>
    <name type="common">Marine green alga</name>
    <dbReference type="NCBI Taxonomy" id="70448"/>
    <lineage>
        <taxon>Eukaryota</taxon>
        <taxon>Viridiplantae</taxon>
        <taxon>Chlorophyta</taxon>
        <taxon>Mamiellophyceae</taxon>
        <taxon>Mamiellales</taxon>
        <taxon>Bathycoccaceae</taxon>
        <taxon>Ostreococcus</taxon>
    </lineage>
</organism>
<name>A0A090M3A9_OSTTA</name>
<accession>A0A090M3A9</accession>
<dbReference type="EMBL" id="CAID01000001">
    <property type="protein sequence ID" value="CEF96484.1"/>
    <property type="molecule type" value="Genomic_DNA"/>
</dbReference>
<protein>
    <submittedName>
        <fullName evidence="2">Unnamed product</fullName>
    </submittedName>
</protein>
<comment type="caution">
    <text evidence="2">The sequence shown here is derived from an EMBL/GenBank/DDBJ whole genome shotgun (WGS) entry which is preliminary data.</text>
</comment>
<dbReference type="InParanoid" id="A0A090M3A9"/>
<feature type="region of interest" description="Disordered" evidence="1">
    <location>
        <begin position="53"/>
        <end position="72"/>
    </location>
</feature>
<dbReference type="OrthoDB" id="10574893at2759"/>
<reference evidence="3" key="1">
    <citation type="journal article" date="2006" name="Proc. Natl. Acad. Sci. U.S.A.">
        <title>Genome analysis of the smallest free-living eukaryote Ostreococcus tauri unveils many unique features.</title>
        <authorList>
            <person name="Derelle E."/>
            <person name="Ferraz C."/>
            <person name="Rombauts S."/>
            <person name="Rouze P."/>
            <person name="Worden A.Z."/>
            <person name="Robbens S."/>
            <person name="Partensky F."/>
            <person name="Degroeve S."/>
            <person name="Echeynie S."/>
            <person name="Cooke R."/>
            <person name="Saeys Y."/>
            <person name="Wuyts J."/>
            <person name="Jabbari K."/>
            <person name="Bowler C."/>
            <person name="Panaud O."/>
            <person name="Piegu B."/>
            <person name="Ball S.G."/>
            <person name="Ral J.-P."/>
            <person name="Bouget F.-Y."/>
            <person name="Piganeau G."/>
            <person name="De Baets B."/>
            <person name="Picard A."/>
            <person name="Delseny M."/>
            <person name="Demaille J."/>
            <person name="Van de Peer Y."/>
            <person name="Moreau H."/>
        </authorList>
    </citation>
    <scope>NUCLEOTIDE SEQUENCE [LARGE SCALE GENOMIC DNA]</scope>
    <source>
        <strain evidence="3">OTTH 0595 / CCAP 157/2 / RCC745</strain>
    </source>
</reference>
<keyword evidence="3" id="KW-1185">Reference proteome</keyword>
<dbReference type="KEGG" id="ota:OT_ostta01g00340"/>
<dbReference type="Proteomes" id="UP000009170">
    <property type="component" value="Unassembled WGS sequence"/>
</dbReference>
<dbReference type="RefSeq" id="XP_003074094.2">
    <property type="nucleotide sequence ID" value="XM_003074048.2"/>
</dbReference>
<evidence type="ECO:0000313" key="3">
    <source>
        <dbReference type="Proteomes" id="UP000009170"/>
    </source>
</evidence>
<reference evidence="2 3" key="2">
    <citation type="journal article" date="2014" name="BMC Genomics">
        <title>An improved genome of the model marine alga Ostreococcus tauri unfolds by assessing Illumina de novo assemblies.</title>
        <authorList>
            <person name="Blanc-Mathieu R."/>
            <person name="Verhelst B."/>
            <person name="Derelle E."/>
            <person name="Rombauts S."/>
            <person name="Bouget F.Y."/>
            <person name="Carre I."/>
            <person name="Chateau A."/>
            <person name="Eyre-Walker A."/>
            <person name="Grimsley N."/>
            <person name="Moreau H."/>
            <person name="Piegu B."/>
            <person name="Rivals E."/>
            <person name="Schackwitz W."/>
            <person name="Van de Peer Y."/>
            <person name="Piganeau G."/>
        </authorList>
    </citation>
    <scope>NUCLEOTIDE SEQUENCE [LARGE SCALE GENOMIC DNA]</scope>
    <source>
        <strain evidence="3">OTTH 0595 / CCAP 157/2 / RCC745</strain>
    </source>
</reference>
<sequence length="341" mass="37572">MRASARAERRTRRTRAIVGAIVVVLALGVGVGAVWTGAGDDSGGDANRRSRLSFEADADETDDANDGRDGWKGGRRRWMRDSWRRWALSVCVPIASQVRDARRRLRALALGRGDEDRVDGFADPSLPIFVVGATTLLSLEKRLEKELWAWFVDSLGVSKTSPGRAHLESVLASDETTRSLDQTYDELLKRFPRDVVDDSETSEPSTSGLNAEGLIAFSDGIRGSIWPVMERSRAVKIQPASEAEHTFLLDHFDLLFPRTDPLDREAFHALAKLILVRRIIKALVKDFGGLGAIRQGLSTALVVDVRVIIDDGVVFRVHTVAPKSDAVEHTGRRLSIIAEAE</sequence>
<gene>
    <name evidence="2" type="ORF">OT_ostta01g00340</name>
</gene>
<dbReference type="GeneID" id="9832477"/>